<proteinExistence type="inferred from homology"/>
<dbReference type="Proteomes" id="UP000193467">
    <property type="component" value="Unassembled WGS sequence"/>
</dbReference>
<dbReference type="InterPro" id="IPR024326">
    <property type="entry name" value="RRP7_C"/>
</dbReference>
<feature type="region of interest" description="Disordered" evidence="2">
    <location>
        <begin position="366"/>
        <end position="421"/>
    </location>
</feature>
<dbReference type="Gene3D" id="6.10.250.1770">
    <property type="match status" value="1"/>
</dbReference>
<dbReference type="PANTHER" id="PTHR13191:SF0">
    <property type="entry name" value="RIBOSOMAL RNA-PROCESSING PROTEIN 7 HOMOLOG A-RELATED"/>
    <property type="match status" value="1"/>
</dbReference>
<protein>
    <recommendedName>
        <fullName evidence="3">Ribosomal RNA-processing protein 7 C-terminal domain-containing protein</fullName>
    </recommendedName>
</protein>
<dbReference type="GO" id="GO:0032545">
    <property type="term" value="C:CURI complex"/>
    <property type="evidence" value="ECO:0007669"/>
    <property type="project" value="TreeGrafter"/>
</dbReference>
<dbReference type="OrthoDB" id="5390at2759"/>
<evidence type="ECO:0000256" key="2">
    <source>
        <dbReference type="SAM" id="MobiDB-lite"/>
    </source>
</evidence>
<feature type="domain" description="Ribosomal RNA-processing protein 7 C-terminal" evidence="3">
    <location>
        <begin position="243"/>
        <end position="372"/>
    </location>
</feature>
<dbReference type="AlphaFoldDB" id="A0A1Y2F9V2"/>
<comment type="caution">
    <text evidence="4">The sequence shown here is derived from an EMBL/GenBank/DDBJ whole genome shotgun (WGS) entry which is preliminary data.</text>
</comment>
<evidence type="ECO:0000313" key="4">
    <source>
        <dbReference type="EMBL" id="ORY80681.1"/>
    </source>
</evidence>
<feature type="region of interest" description="Disordered" evidence="2">
    <location>
        <begin position="305"/>
        <end position="331"/>
    </location>
</feature>
<name>A0A1Y2F9V2_9BASI</name>
<dbReference type="GO" id="GO:0000028">
    <property type="term" value="P:ribosomal small subunit assembly"/>
    <property type="evidence" value="ECO:0007669"/>
    <property type="project" value="TreeGrafter"/>
</dbReference>
<dbReference type="STRING" id="106004.A0A1Y2F9V2"/>
<dbReference type="GO" id="GO:0006364">
    <property type="term" value="P:rRNA processing"/>
    <property type="evidence" value="ECO:0007669"/>
    <property type="project" value="TreeGrafter"/>
</dbReference>
<dbReference type="GO" id="GO:0034456">
    <property type="term" value="C:UTP-C complex"/>
    <property type="evidence" value="ECO:0007669"/>
    <property type="project" value="TreeGrafter"/>
</dbReference>
<dbReference type="InterPro" id="IPR040446">
    <property type="entry name" value="RRP7"/>
</dbReference>
<reference evidence="4 5" key="1">
    <citation type="submission" date="2016-07" db="EMBL/GenBank/DDBJ databases">
        <title>Pervasive Adenine N6-methylation of Active Genes in Fungi.</title>
        <authorList>
            <consortium name="DOE Joint Genome Institute"/>
            <person name="Mondo S.J."/>
            <person name="Dannebaum R.O."/>
            <person name="Kuo R.C."/>
            <person name="Labutti K."/>
            <person name="Haridas S."/>
            <person name="Kuo A."/>
            <person name="Salamov A."/>
            <person name="Ahrendt S.R."/>
            <person name="Lipzen A."/>
            <person name="Sullivan W."/>
            <person name="Andreopoulos W.B."/>
            <person name="Clum A."/>
            <person name="Lindquist E."/>
            <person name="Daum C."/>
            <person name="Ramamoorthy G.K."/>
            <person name="Gryganskyi A."/>
            <person name="Culley D."/>
            <person name="Magnuson J.K."/>
            <person name="James T.Y."/>
            <person name="O'Malley M.A."/>
            <person name="Stajich J.E."/>
            <person name="Spatafora J.W."/>
            <person name="Visel A."/>
            <person name="Grigoriev I.V."/>
        </authorList>
    </citation>
    <scope>NUCLEOTIDE SEQUENCE [LARGE SCALE GENOMIC DNA]</scope>
    <source>
        <strain evidence="4 5">62-1032</strain>
    </source>
</reference>
<evidence type="ECO:0000313" key="5">
    <source>
        <dbReference type="Proteomes" id="UP000193467"/>
    </source>
</evidence>
<organism evidence="4 5">
    <name type="scientific">Leucosporidium creatinivorum</name>
    <dbReference type="NCBI Taxonomy" id="106004"/>
    <lineage>
        <taxon>Eukaryota</taxon>
        <taxon>Fungi</taxon>
        <taxon>Dikarya</taxon>
        <taxon>Basidiomycota</taxon>
        <taxon>Pucciniomycotina</taxon>
        <taxon>Microbotryomycetes</taxon>
        <taxon>Leucosporidiales</taxon>
        <taxon>Leucosporidium</taxon>
    </lineage>
</organism>
<dbReference type="PANTHER" id="PTHR13191">
    <property type="entry name" value="RIBOSOMAL RNA PROCESSING PROTEIN 7-RELATED"/>
    <property type="match status" value="1"/>
</dbReference>
<gene>
    <name evidence="4" type="ORF">BCR35DRAFT_352451</name>
</gene>
<keyword evidence="5" id="KW-1185">Reference proteome</keyword>
<feature type="compositionally biased region" description="Gly residues" evidence="2">
    <location>
        <begin position="374"/>
        <end position="412"/>
    </location>
</feature>
<feature type="compositionally biased region" description="Basic and acidic residues" evidence="2">
    <location>
        <begin position="250"/>
        <end position="262"/>
    </location>
</feature>
<dbReference type="Pfam" id="PF12923">
    <property type="entry name" value="RRP7"/>
    <property type="match status" value="1"/>
</dbReference>
<dbReference type="EMBL" id="MCGR01000024">
    <property type="protein sequence ID" value="ORY80681.1"/>
    <property type="molecule type" value="Genomic_DNA"/>
</dbReference>
<sequence length="421" mass="44046">MGKLSTQPATAVVVPLRSGFFALPFDSATQYLYARVHTGGADEEDEDASSTSSSSKKLFVTGLPLGSTEKSLKSTFKQLYPSNKITLVELLPSSQDSSRANSLLSRELLAAASTSSNIDPLFPTDSVPSYTPSSSALITFTSTPSLPPASYASSTPLSLASAPSFLSLSLSTHSLARPHPSSIIAHSDTWMTAYDQRKLASVPVHYVPTTTAPIKLTATQRKKAAKAAKAAGSAPVPGSAAYALAQHQAEQARQKDRSHNPDEVEEGEWTLVTGGGKHGKSLLPTGVTPSIMGYGEGRTVKVAKGGKKGRGLLEEDDEDGEEGEGAEKMDQGVKKIVGDGFYSFVKNQQRRDDLTSLAAKFEQDKARLNRFRGEGGSSSGGRGRGGGFSRGGSRGGRGASRGGGGRGGGVGGREGRSFKPY</sequence>
<evidence type="ECO:0000259" key="3">
    <source>
        <dbReference type="Pfam" id="PF12923"/>
    </source>
</evidence>
<comment type="similarity">
    <text evidence="1">Belongs to the RRP7 family.</text>
</comment>
<feature type="region of interest" description="Disordered" evidence="2">
    <location>
        <begin position="246"/>
        <end position="265"/>
    </location>
</feature>
<feature type="compositionally biased region" description="Acidic residues" evidence="2">
    <location>
        <begin position="314"/>
        <end position="324"/>
    </location>
</feature>
<dbReference type="InParanoid" id="A0A1Y2F9V2"/>
<accession>A0A1Y2F9V2</accession>
<evidence type="ECO:0000256" key="1">
    <source>
        <dbReference type="ARBA" id="ARBA00006110"/>
    </source>
</evidence>